<dbReference type="OrthoDB" id="418407at2759"/>
<dbReference type="CDD" id="cd01335">
    <property type="entry name" value="Radical_SAM"/>
    <property type="match status" value="1"/>
</dbReference>
<dbReference type="SFLD" id="SFLDS00029">
    <property type="entry name" value="Radical_SAM"/>
    <property type="match status" value="1"/>
</dbReference>
<dbReference type="InterPro" id="IPR058240">
    <property type="entry name" value="rSAM_sf"/>
</dbReference>
<evidence type="ECO:0000256" key="3">
    <source>
        <dbReference type="ARBA" id="ARBA00023004"/>
    </source>
</evidence>
<dbReference type="GO" id="GO:0051536">
    <property type="term" value="F:iron-sulfur cluster binding"/>
    <property type="evidence" value="ECO:0007669"/>
    <property type="project" value="UniProtKB-KW"/>
</dbReference>
<keyword evidence="4" id="KW-0411">Iron-sulfur</keyword>
<dbReference type="STRING" id="215250.A0A316YDG1"/>
<evidence type="ECO:0000313" key="7">
    <source>
        <dbReference type="EMBL" id="PWN87269.1"/>
    </source>
</evidence>
<dbReference type="GeneID" id="37046197"/>
<keyword evidence="3" id="KW-0408">Iron</keyword>
<dbReference type="GO" id="GO:0003824">
    <property type="term" value="F:catalytic activity"/>
    <property type="evidence" value="ECO:0007669"/>
    <property type="project" value="InterPro"/>
</dbReference>
<dbReference type="AlphaFoldDB" id="A0A316YDG1"/>
<dbReference type="SFLD" id="SFLDG01067">
    <property type="entry name" value="SPASM/twitch_domain_containing"/>
    <property type="match status" value="1"/>
</dbReference>
<dbReference type="PANTHER" id="PTHR43728">
    <property type="entry name" value="SLR0304 PROTEIN"/>
    <property type="match status" value="1"/>
</dbReference>
<dbReference type="InterPro" id="IPR007197">
    <property type="entry name" value="rSAM"/>
</dbReference>
<evidence type="ECO:0000256" key="4">
    <source>
        <dbReference type="ARBA" id="ARBA00023014"/>
    </source>
</evidence>
<accession>A0A316YDG1</accession>
<sequence>MRASRRLSSLVADAARQRLRHRIDSVDGKPLTLGESLDVVRRREAQKEQRRAEAIQEATRSVLPFKERLRQEGVSPLLTDQPITLQINIGKLCNLTCRHCHVESSPSKRRENMHGEVLDRCLELLSRSSSTTTLDITGGAPELNPHFRRLVSGATAMGKQVIDRCNLVVLFEEGMEDLAQFLAEHRVHVVASLPCYTEDNTDKQRGKRVHKDSVEAIRILNRLGYGRDEGLRLDLVYNPGGAFLPPPQAQLEADYRSRLRDEHGIVFDSLLALTNMPIKRFADDLERSGGLSAYMSDLAANFNAATLPGLMCRDTVNVQWDGTIYDCDFNAALNLSSVPRDVWSIGSIDELAGRAITTAKHCYGCTAGSGSSCGGTLV</sequence>
<keyword evidence="2" id="KW-0479">Metal-binding</keyword>
<dbReference type="NCBIfam" id="TIGR04167">
    <property type="entry name" value="rSAM_SeCys"/>
    <property type="match status" value="1"/>
</dbReference>
<keyword evidence="8" id="KW-1185">Reference proteome</keyword>
<organism evidence="7 8">
    <name type="scientific">Acaromyces ingoldii</name>
    <dbReference type="NCBI Taxonomy" id="215250"/>
    <lineage>
        <taxon>Eukaryota</taxon>
        <taxon>Fungi</taxon>
        <taxon>Dikarya</taxon>
        <taxon>Basidiomycota</taxon>
        <taxon>Ustilaginomycotina</taxon>
        <taxon>Exobasidiomycetes</taxon>
        <taxon>Exobasidiales</taxon>
        <taxon>Cryptobasidiaceae</taxon>
        <taxon>Acaromyces</taxon>
    </lineage>
</organism>
<dbReference type="InterPro" id="IPR024521">
    <property type="entry name" value="ArsS-like_C"/>
</dbReference>
<dbReference type="PANTHER" id="PTHR43728:SF1">
    <property type="entry name" value="FE-S OXIDOREDUCTASE"/>
    <property type="match status" value="1"/>
</dbReference>
<dbReference type="InParanoid" id="A0A316YDG1"/>
<name>A0A316YDG1_9BASI</name>
<dbReference type="RefSeq" id="XP_025374467.1">
    <property type="nucleotide sequence ID" value="XM_025524281.1"/>
</dbReference>
<evidence type="ECO:0000259" key="5">
    <source>
        <dbReference type="Pfam" id="PF04055"/>
    </source>
</evidence>
<dbReference type="Proteomes" id="UP000245768">
    <property type="component" value="Unassembled WGS sequence"/>
</dbReference>
<feature type="domain" description="Radical SAM core" evidence="5">
    <location>
        <begin position="87"/>
        <end position="225"/>
    </location>
</feature>
<keyword evidence="1" id="KW-0949">S-adenosyl-L-methionine</keyword>
<reference evidence="7 8" key="1">
    <citation type="journal article" date="2018" name="Mol. Biol. Evol.">
        <title>Broad Genomic Sampling Reveals a Smut Pathogenic Ancestry of the Fungal Clade Ustilaginomycotina.</title>
        <authorList>
            <person name="Kijpornyongpan T."/>
            <person name="Mondo S.J."/>
            <person name="Barry K."/>
            <person name="Sandor L."/>
            <person name="Lee J."/>
            <person name="Lipzen A."/>
            <person name="Pangilinan J."/>
            <person name="LaButti K."/>
            <person name="Hainaut M."/>
            <person name="Henrissat B."/>
            <person name="Grigoriev I.V."/>
            <person name="Spatafora J.W."/>
            <person name="Aime M.C."/>
        </authorList>
    </citation>
    <scope>NUCLEOTIDE SEQUENCE [LARGE SCALE GENOMIC DNA]</scope>
    <source>
        <strain evidence="7 8">MCA 4198</strain>
    </source>
</reference>
<dbReference type="Pfam" id="PF12345">
    <property type="entry name" value="DUF3641"/>
    <property type="match status" value="1"/>
</dbReference>
<proteinExistence type="predicted"/>
<protein>
    <submittedName>
        <fullName evidence="7">Radical SAM enzyme</fullName>
    </submittedName>
</protein>
<dbReference type="InterPro" id="IPR026351">
    <property type="entry name" value="rSAM_ArsS-like"/>
</dbReference>
<dbReference type="InterPro" id="IPR013785">
    <property type="entry name" value="Aldolase_TIM"/>
</dbReference>
<dbReference type="EMBL" id="KZ819641">
    <property type="protein sequence ID" value="PWN87269.1"/>
    <property type="molecule type" value="Genomic_DNA"/>
</dbReference>
<feature type="domain" description="Arsenosugar biosynthesis radical SAM protein ArsS-like C-terminal" evidence="6">
    <location>
        <begin position="244"/>
        <end position="376"/>
    </location>
</feature>
<gene>
    <name evidence="7" type="ORF">FA10DRAFT_289329</name>
</gene>
<dbReference type="SUPFAM" id="SSF102114">
    <property type="entry name" value="Radical SAM enzymes"/>
    <property type="match status" value="1"/>
</dbReference>
<evidence type="ECO:0000259" key="6">
    <source>
        <dbReference type="Pfam" id="PF12345"/>
    </source>
</evidence>
<dbReference type="Pfam" id="PF04055">
    <property type="entry name" value="Radical_SAM"/>
    <property type="match status" value="1"/>
</dbReference>
<evidence type="ECO:0000313" key="8">
    <source>
        <dbReference type="Proteomes" id="UP000245768"/>
    </source>
</evidence>
<dbReference type="Gene3D" id="3.20.20.70">
    <property type="entry name" value="Aldolase class I"/>
    <property type="match status" value="1"/>
</dbReference>
<dbReference type="GO" id="GO:0046872">
    <property type="term" value="F:metal ion binding"/>
    <property type="evidence" value="ECO:0007669"/>
    <property type="project" value="UniProtKB-KW"/>
</dbReference>
<evidence type="ECO:0000256" key="2">
    <source>
        <dbReference type="ARBA" id="ARBA00022723"/>
    </source>
</evidence>
<evidence type="ECO:0000256" key="1">
    <source>
        <dbReference type="ARBA" id="ARBA00022691"/>
    </source>
</evidence>